<accession>A0AAD3SM77</accession>
<dbReference type="EMBL" id="BSYO01000012">
    <property type="protein sequence ID" value="GMH12806.1"/>
    <property type="molecule type" value="Genomic_DNA"/>
</dbReference>
<reference evidence="1" key="1">
    <citation type="submission" date="2023-05" db="EMBL/GenBank/DDBJ databases">
        <title>Nepenthes gracilis genome sequencing.</title>
        <authorList>
            <person name="Fukushima K."/>
        </authorList>
    </citation>
    <scope>NUCLEOTIDE SEQUENCE</scope>
    <source>
        <strain evidence="1">SING2019-196</strain>
    </source>
</reference>
<gene>
    <name evidence="1" type="ORF">Nepgr_014647</name>
</gene>
<organism evidence="1 2">
    <name type="scientific">Nepenthes gracilis</name>
    <name type="common">Slender pitcher plant</name>
    <dbReference type="NCBI Taxonomy" id="150966"/>
    <lineage>
        <taxon>Eukaryota</taxon>
        <taxon>Viridiplantae</taxon>
        <taxon>Streptophyta</taxon>
        <taxon>Embryophyta</taxon>
        <taxon>Tracheophyta</taxon>
        <taxon>Spermatophyta</taxon>
        <taxon>Magnoliopsida</taxon>
        <taxon>eudicotyledons</taxon>
        <taxon>Gunneridae</taxon>
        <taxon>Pentapetalae</taxon>
        <taxon>Caryophyllales</taxon>
        <taxon>Nepenthaceae</taxon>
        <taxon>Nepenthes</taxon>
    </lineage>
</organism>
<evidence type="ECO:0000313" key="2">
    <source>
        <dbReference type="Proteomes" id="UP001279734"/>
    </source>
</evidence>
<keyword evidence="2" id="KW-1185">Reference proteome</keyword>
<protein>
    <submittedName>
        <fullName evidence="1">Uncharacterized protein</fullName>
    </submittedName>
</protein>
<dbReference type="Proteomes" id="UP001279734">
    <property type="component" value="Unassembled WGS sequence"/>
</dbReference>
<sequence length="143" mass="15660">MSIRHLFVYHKAPTVTDEIETTVAQPQIRSIFYKESPNSDVHNSLGRKMLNLDPAVALSCATLCLADVQMLMVWNCVSAVASCCLQFFAVADLHTDSCCVRVMSLMNISGLLVGLKFCHVLAECHLLLDPSPGVRWPAANGLL</sequence>
<proteinExistence type="predicted"/>
<comment type="caution">
    <text evidence="1">The sequence shown here is derived from an EMBL/GenBank/DDBJ whole genome shotgun (WGS) entry which is preliminary data.</text>
</comment>
<dbReference type="AlphaFoldDB" id="A0AAD3SM77"/>
<evidence type="ECO:0000313" key="1">
    <source>
        <dbReference type="EMBL" id="GMH12806.1"/>
    </source>
</evidence>
<name>A0AAD3SM77_NEPGR</name>